<sequence>MAEPSQYSKNGIHRFENFLERFNNLIEIELGHTNIPYIAVNWYLGLERVPDQEGDRIRTYIKNFCEHETARITFHVLIKFLNSNRDGIFIDGPWSRGKYTKGITDKVFSTNHITISEILIDPDKWLKDGALEIEYGIHLEAYHKDDKIWNFNFREKSFNWENVEFGKIIIKLGTLEGTELYCDKALLKFHSQYLSTKFSVDDPNLSNRVLPLNTSFCTQSTETALQIAHGARDQILDEAFNYINSMEYICCETIEVAEKLKLRNVSRFIERQMVEFDAEKYHKRFLKLAIRYDLNHYLAHFLKIKKPLEEVYVDEDVQHMSRNIMMLIMSNFMKDSC</sequence>
<accession>A0A2G5TSD0</accession>
<dbReference type="EMBL" id="PDUG01000005">
    <property type="protein sequence ID" value="PIC30197.1"/>
    <property type="molecule type" value="Genomic_DNA"/>
</dbReference>
<organism evidence="1 2">
    <name type="scientific">Caenorhabditis nigoni</name>
    <dbReference type="NCBI Taxonomy" id="1611254"/>
    <lineage>
        <taxon>Eukaryota</taxon>
        <taxon>Metazoa</taxon>
        <taxon>Ecdysozoa</taxon>
        <taxon>Nematoda</taxon>
        <taxon>Chromadorea</taxon>
        <taxon>Rhabditida</taxon>
        <taxon>Rhabditina</taxon>
        <taxon>Rhabditomorpha</taxon>
        <taxon>Rhabditoidea</taxon>
        <taxon>Rhabditidae</taxon>
        <taxon>Peloderinae</taxon>
        <taxon>Caenorhabditis</taxon>
    </lineage>
</organism>
<keyword evidence="2" id="KW-1185">Reference proteome</keyword>
<evidence type="ECO:0000313" key="1">
    <source>
        <dbReference type="EMBL" id="PIC30197.1"/>
    </source>
</evidence>
<evidence type="ECO:0000313" key="2">
    <source>
        <dbReference type="Proteomes" id="UP000230233"/>
    </source>
</evidence>
<dbReference type="AlphaFoldDB" id="A0A2G5TSD0"/>
<dbReference type="OrthoDB" id="5909553at2759"/>
<comment type="caution">
    <text evidence="1">The sequence shown here is derived from an EMBL/GenBank/DDBJ whole genome shotgun (WGS) entry which is preliminary data.</text>
</comment>
<gene>
    <name evidence="1" type="primary">Cnig_chr_V.g21524</name>
    <name evidence="1" type="ORF">B9Z55_021524</name>
</gene>
<protein>
    <submittedName>
        <fullName evidence="1">Uncharacterized protein</fullName>
    </submittedName>
</protein>
<name>A0A2G5TSD0_9PELO</name>
<proteinExistence type="predicted"/>
<reference evidence="2" key="1">
    <citation type="submission" date="2017-10" db="EMBL/GenBank/DDBJ databases">
        <title>Rapid genome shrinkage in a self-fertile nematode reveals novel sperm competition proteins.</title>
        <authorList>
            <person name="Yin D."/>
            <person name="Schwarz E.M."/>
            <person name="Thomas C.G."/>
            <person name="Felde R.L."/>
            <person name="Korf I.F."/>
            <person name="Cutter A.D."/>
            <person name="Schartner C.M."/>
            <person name="Ralston E.J."/>
            <person name="Meyer B.J."/>
            <person name="Haag E.S."/>
        </authorList>
    </citation>
    <scope>NUCLEOTIDE SEQUENCE [LARGE SCALE GENOMIC DNA]</scope>
    <source>
        <strain evidence="2">JU1422</strain>
    </source>
</reference>
<dbReference type="Proteomes" id="UP000230233">
    <property type="component" value="Chromosome V"/>
</dbReference>